<dbReference type="Pfam" id="PF21234">
    <property type="entry name" value="Phosphatase-like_N"/>
    <property type="match status" value="1"/>
</dbReference>
<gene>
    <name evidence="3" type="ORF">DKT68_13810</name>
</gene>
<feature type="domain" description="Phosphotyrosine protein phosphatase I" evidence="2">
    <location>
        <begin position="85"/>
        <end position="210"/>
    </location>
</feature>
<evidence type="ECO:0000256" key="1">
    <source>
        <dbReference type="ARBA" id="ARBA00022849"/>
    </source>
</evidence>
<evidence type="ECO:0000313" key="4">
    <source>
        <dbReference type="Proteomes" id="UP000245410"/>
    </source>
</evidence>
<dbReference type="AlphaFoldDB" id="A0A317D8T4"/>
<organism evidence="3 4">
    <name type="scientific">Micromonospora acroterricola</name>
    <dbReference type="NCBI Taxonomy" id="2202421"/>
    <lineage>
        <taxon>Bacteria</taxon>
        <taxon>Bacillati</taxon>
        <taxon>Actinomycetota</taxon>
        <taxon>Actinomycetes</taxon>
        <taxon>Micromonosporales</taxon>
        <taxon>Micromonosporaceae</taxon>
        <taxon>Micromonospora</taxon>
    </lineage>
</organism>
<protein>
    <submittedName>
        <fullName evidence="3">Phosphatase</fullName>
    </submittedName>
</protein>
<dbReference type="PANTHER" id="PTHR43428">
    <property type="entry name" value="ARSENATE REDUCTASE"/>
    <property type="match status" value="1"/>
</dbReference>
<dbReference type="EMBL" id="QGKR01000186">
    <property type="protein sequence ID" value="PWR09045.1"/>
    <property type="molecule type" value="Genomic_DNA"/>
</dbReference>
<reference evidence="3 4" key="1">
    <citation type="submission" date="2018-05" db="EMBL/GenBank/DDBJ databases">
        <title>Micromonospora atacamensis sp. nov., a novel actinobacteria isolated from high altitude Atacama Desert soil.</title>
        <authorList>
            <person name="Carro L."/>
            <person name="Golinska P."/>
            <person name="Klenk H.-P."/>
            <person name="Goodfellow M."/>
        </authorList>
    </citation>
    <scope>NUCLEOTIDE SEQUENCE [LARGE SCALE GENOMIC DNA]</scope>
    <source>
        <strain evidence="3 4">5R2A7</strain>
    </source>
</reference>
<dbReference type="GO" id="GO:0046685">
    <property type="term" value="P:response to arsenic-containing substance"/>
    <property type="evidence" value="ECO:0007669"/>
    <property type="project" value="UniProtKB-KW"/>
</dbReference>
<proteinExistence type="predicted"/>
<keyword evidence="4" id="KW-1185">Reference proteome</keyword>
<dbReference type="OrthoDB" id="9799372at2"/>
<dbReference type="SMART" id="SM00226">
    <property type="entry name" value="LMWPc"/>
    <property type="match status" value="1"/>
</dbReference>
<evidence type="ECO:0000259" key="2">
    <source>
        <dbReference type="SMART" id="SM00226"/>
    </source>
</evidence>
<evidence type="ECO:0000313" key="3">
    <source>
        <dbReference type="EMBL" id="PWR09045.1"/>
    </source>
</evidence>
<dbReference type="RefSeq" id="WP_109817805.1">
    <property type="nucleotide sequence ID" value="NZ_QGKR01000186.1"/>
</dbReference>
<dbReference type="SUPFAM" id="SSF52788">
    <property type="entry name" value="Phosphotyrosine protein phosphatases I"/>
    <property type="match status" value="1"/>
</dbReference>
<dbReference type="PANTHER" id="PTHR43428:SF1">
    <property type="entry name" value="ARSENATE REDUCTASE"/>
    <property type="match status" value="1"/>
</dbReference>
<dbReference type="InterPro" id="IPR023485">
    <property type="entry name" value="Ptyr_pPase"/>
</dbReference>
<keyword evidence="1" id="KW-0059">Arsenical resistance</keyword>
<dbReference type="Gene3D" id="3.40.50.2300">
    <property type="match status" value="1"/>
</dbReference>
<dbReference type="NCBIfam" id="NF046112">
    <property type="entry name" value="MSMEG_6209_Nter"/>
    <property type="match status" value="1"/>
</dbReference>
<comment type="caution">
    <text evidence="3">The sequence shown here is derived from an EMBL/GenBank/DDBJ whole genome shotgun (WGS) entry which is preliminary data.</text>
</comment>
<dbReference type="CDD" id="cd16345">
    <property type="entry name" value="LMWP_ArsC"/>
    <property type="match status" value="1"/>
</dbReference>
<dbReference type="Gene3D" id="1.10.8.1060">
    <property type="entry name" value="Corynebacterium glutamicum thioredoxin-dependent arsenate reductase, N-terminal domain"/>
    <property type="match status" value="1"/>
</dbReference>
<name>A0A317D8T4_9ACTN</name>
<dbReference type="Pfam" id="PF01451">
    <property type="entry name" value="LMWPc"/>
    <property type="match status" value="1"/>
</dbReference>
<sequence>MDGPFDAMDTRDVDYVLGQIAKRLSSRFTGVFGPETVERYVFESYMYLHRTVRLQAHLPALTENFATERLTALAQVEGSIDKPVPEVLFLCAYNAGRSQLAAALADRYAQGRVHVRCAGSHPADGLDQNVFEALGEWGIDINRAYPKPLTPDVLGASDVIVTMGCGDACPVLAGKRYLDWDIPDPAGRDLPFVRTVRDDIDARVRALVDDLTLTMG</sequence>
<dbReference type="Proteomes" id="UP000245410">
    <property type="component" value="Unassembled WGS sequence"/>
</dbReference>
<accession>A0A317D8T4</accession>
<dbReference type="InterPro" id="IPR048716">
    <property type="entry name" value="Phosphatase-like_N"/>
</dbReference>
<dbReference type="InterPro" id="IPR036196">
    <property type="entry name" value="Ptyr_pPase_sf"/>
</dbReference>